<feature type="compositionally biased region" description="Polar residues" evidence="1">
    <location>
        <begin position="198"/>
        <end position="211"/>
    </location>
</feature>
<proteinExistence type="predicted"/>
<dbReference type="Proteomes" id="UP001301958">
    <property type="component" value="Unassembled WGS sequence"/>
</dbReference>
<feature type="region of interest" description="Disordered" evidence="1">
    <location>
        <begin position="525"/>
        <end position="571"/>
    </location>
</feature>
<evidence type="ECO:0000313" key="3">
    <source>
        <dbReference type="Proteomes" id="UP001301958"/>
    </source>
</evidence>
<name>A0AAN7BYA3_9PEZI</name>
<feature type="compositionally biased region" description="Polar residues" evidence="1">
    <location>
        <begin position="78"/>
        <end position="88"/>
    </location>
</feature>
<feature type="compositionally biased region" description="Low complexity" evidence="1">
    <location>
        <begin position="141"/>
        <end position="158"/>
    </location>
</feature>
<comment type="caution">
    <text evidence="2">The sequence shown here is derived from an EMBL/GenBank/DDBJ whole genome shotgun (WGS) entry which is preliminary data.</text>
</comment>
<dbReference type="AlphaFoldDB" id="A0AAN7BYA3"/>
<evidence type="ECO:0000256" key="1">
    <source>
        <dbReference type="SAM" id="MobiDB-lite"/>
    </source>
</evidence>
<evidence type="ECO:0000313" key="2">
    <source>
        <dbReference type="EMBL" id="KAK4231158.1"/>
    </source>
</evidence>
<feature type="region of interest" description="Disordered" evidence="1">
    <location>
        <begin position="1"/>
        <end position="436"/>
    </location>
</feature>
<evidence type="ECO:0008006" key="4">
    <source>
        <dbReference type="Google" id="ProtNLM"/>
    </source>
</evidence>
<reference evidence="2" key="2">
    <citation type="submission" date="2023-05" db="EMBL/GenBank/DDBJ databases">
        <authorList>
            <consortium name="Lawrence Berkeley National Laboratory"/>
            <person name="Steindorff A."/>
            <person name="Hensen N."/>
            <person name="Bonometti L."/>
            <person name="Westerberg I."/>
            <person name="Brannstrom I.O."/>
            <person name="Guillou S."/>
            <person name="Cros-Aarteil S."/>
            <person name="Calhoun S."/>
            <person name="Haridas S."/>
            <person name="Kuo A."/>
            <person name="Mondo S."/>
            <person name="Pangilinan J."/>
            <person name="Riley R."/>
            <person name="Labutti K."/>
            <person name="Andreopoulos B."/>
            <person name="Lipzen A."/>
            <person name="Chen C."/>
            <person name="Yanf M."/>
            <person name="Daum C."/>
            <person name="Ng V."/>
            <person name="Clum A."/>
            <person name="Ohm R."/>
            <person name="Martin F."/>
            <person name="Silar P."/>
            <person name="Natvig D."/>
            <person name="Lalanne C."/>
            <person name="Gautier V."/>
            <person name="Ament-Velasquez S.L."/>
            <person name="Kruys A."/>
            <person name="Hutchinson M.I."/>
            <person name="Powell A.J."/>
            <person name="Barry K."/>
            <person name="Miller A.N."/>
            <person name="Grigoriev I.V."/>
            <person name="Debuchy R."/>
            <person name="Gladieux P."/>
            <person name="Thoren M.H."/>
            <person name="Johannesson H."/>
        </authorList>
    </citation>
    <scope>NUCLEOTIDE SEQUENCE</scope>
    <source>
        <strain evidence="2">CBS 990.96</strain>
    </source>
</reference>
<sequence length="571" mass="59655">MSAVKNLRAMFEQKGEASPPPERGRSAPGTPFAASTESPRPLSKVRTSFIAIEKDGRMGLQREGSQDSIPGLRKPIDSTASVPTTPITNGREILNPFEKFERLSTPAKTGLKENLKEQSIPESPRADIPDKPLTPPTTDEAVPPAAHTPAPAQTPAPVKSRTTSPVKAPQAVETPKPAGKAPVGGKANGKAHSVKPTIITTKVASNPSAGKSVTKAPRSPTASRAPKSPVAGLAPSLLAKSTPDKKMDHQERTTTPSSSKPAAATHKPLSVNTSPNAGLVKPKPKSPTRPVKLPPSLTTHTAASGLKVHNADPHVRASSRQSLSGGALPAGKTLKRQSSTINRPRPSLGLPPTKPAEDHPPVKKEKEIDEGFLARMMRPTKASASKVHEKVVTSPARKPVAAKKAPATTTTKPVAKKTVPKSTASSRAHSSVGHHAVPVVAEPAVIVEEAPEPVKAEAIEAHNEPEVQTTAAQEVATIVEQVENAEVAIEIAKDAEGEVALPEVPQVKKDSVEDLANNLDELSVSQKTEDNVEPAINGHKADIDTAAAGTANTNSEAVSDAKEKVSETTVV</sequence>
<feature type="compositionally biased region" description="Basic and acidic residues" evidence="1">
    <location>
        <begin position="355"/>
        <end position="369"/>
    </location>
</feature>
<feature type="compositionally biased region" description="Low complexity" evidence="1">
    <location>
        <begin position="398"/>
        <end position="413"/>
    </location>
</feature>
<organism evidence="2 3">
    <name type="scientific">Podospora fimiseda</name>
    <dbReference type="NCBI Taxonomy" id="252190"/>
    <lineage>
        <taxon>Eukaryota</taxon>
        <taxon>Fungi</taxon>
        <taxon>Dikarya</taxon>
        <taxon>Ascomycota</taxon>
        <taxon>Pezizomycotina</taxon>
        <taxon>Sordariomycetes</taxon>
        <taxon>Sordariomycetidae</taxon>
        <taxon>Sordariales</taxon>
        <taxon>Podosporaceae</taxon>
        <taxon>Podospora</taxon>
    </lineage>
</organism>
<protein>
    <recommendedName>
        <fullName evidence="4">Mucin-7</fullName>
    </recommendedName>
</protein>
<gene>
    <name evidence="2" type="ORF">QBC38DRAFT_355235</name>
</gene>
<feature type="compositionally biased region" description="Basic and acidic residues" evidence="1">
    <location>
        <begin position="242"/>
        <end position="252"/>
    </location>
</feature>
<keyword evidence="3" id="KW-1185">Reference proteome</keyword>
<feature type="compositionally biased region" description="Basic and acidic residues" evidence="1">
    <location>
        <begin position="559"/>
        <end position="571"/>
    </location>
</feature>
<reference evidence="2" key="1">
    <citation type="journal article" date="2023" name="Mol. Phylogenet. Evol.">
        <title>Genome-scale phylogeny and comparative genomics of the fungal order Sordariales.</title>
        <authorList>
            <person name="Hensen N."/>
            <person name="Bonometti L."/>
            <person name="Westerberg I."/>
            <person name="Brannstrom I.O."/>
            <person name="Guillou S."/>
            <person name="Cros-Aarteil S."/>
            <person name="Calhoun S."/>
            <person name="Haridas S."/>
            <person name="Kuo A."/>
            <person name="Mondo S."/>
            <person name="Pangilinan J."/>
            <person name="Riley R."/>
            <person name="LaButti K."/>
            <person name="Andreopoulos B."/>
            <person name="Lipzen A."/>
            <person name="Chen C."/>
            <person name="Yan M."/>
            <person name="Daum C."/>
            <person name="Ng V."/>
            <person name="Clum A."/>
            <person name="Steindorff A."/>
            <person name="Ohm R.A."/>
            <person name="Martin F."/>
            <person name="Silar P."/>
            <person name="Natvig D.O."/>
            <person name="Lalanne C."/>
            <person name="Gautier V."/>
            <person name="Ament-Velasquez S.L."/>
            <person name="Kruys A."/>
            <person name="Hutchinson M.I."/>
            <person name="Powell A.J."/>
            <person name="Barry K."/>
            <person name="Miller A.N."/>
            <person name="Grigoriev I.V."/>
            <person name="Debuchy R."/>
            <person name="Gladieux P."/>
            <person name="Hiltunen Thoren M."/>
            <person name="Johannesson H."/>
        </authorList>
    </citation>
    <scope>NUCLEOTIDE SEQUENCE</scope>
    <source>
        <strain evidence="2">CBS 990.96</strain>
    </source>
</reference>
<dbReference type="EMBL" id="MU865294">
    <property type="protein sequence ID" value="KAK4231158.1"/>
    <property type="molecule type" value="Genomic_DNA"/>
</dbReference>
<accession>A0AAN7BYA3</accession>